<dbReference type="GO" id="GO:0003735">
    <property type="term" value="F:structural constituent of ribosome"/>
    <property type="evidence" value="ECO:0007669"/>
    <property type="project" value="InterPro"/>
</dbReference>
<organism evidence="6 7">
    <name type="scientific">Fusarium duplospermum</name>
    <dbReference type="NCBI Taxonomy" id="1325734"/>
    <lineage>
        <taxon>Eukaryota</taxon>
        <taxon>Fungi</taxon>
        <taxon>Dikarya</taxon>
        <taxon>Ascomycota</taxon>
        <taxon>Pezizomycotina</taxon>
        <taxon>Sordariomycetes</taxon>
        <taxon>Hypocreomycetidae</taxon>
        <taxon>Hypocreales</taxon>
        <taxon>Nectriaceae</taxon>
        <taxon>Fusarium</taxon>
        <taxon>Fusarium solani species complex</taxon>
    </lineage>
</organism>
<evidence type="ECO:0000313" key="7">
    <source>
        <dbReference type="Proteomes" id="UP000288168"/>
    </source>
</evidence>
<dbReference type="InterPro" id="IPR035977">
    <property type="entry name" value="Ribosomal_bL36_sp"/>
</dbReference>
<keyword evidence="3 4" id="KW-0687">Ribonucleoprotein</keyword>
<dbReference type="Pfam" id="PF00444">
    <property type="entry name" value="Ribosomal_L36"/>
    <property type="match status" value="1"/>
</dbReference>
<dbReference type="HAMAP" id="MF_00251">
    <property type="entry name" value="Ribosomal_bL36"/>
    <property type="match status" value="1"/>
</dbReference>
<dbReference type="EMBL" id="NKCI01000035">
    <property type="protein sequence ID" value="RSL64050.1"/>
    <property type="molecule type" value="Genomic_DNA"/>
</dbReference>
<protein>
    <recommendedName>
        <fullName evidence="4">Ribosomal protein</fullName>
    </recommendedName>
</protein>
<evidence type="ECO:0000313" key="6">
    <source>
        <dbReference type="EMBL" id="RSL64050.1"/>
    </source>
</evidence>
<accession>A0A428QFN8</accession>
<feature type="region of interest" description="Disordered" evidence="5">
    <location>
        <begin position="1"/>
        <end position="20"/>
    </location>
</feature>
<feature type="region of interest" description="Disordered" evidence="5">
    <location>
        <begin position="786"/>
        <end position="805"/>
    </location>
</feature>
<evidence type="ECO:0000256" key="4">
    <source>
        <dbReference type="RuleBase" id="RU000570"/>
    </source>
</evidence>
<dbReference type="GO" id="GO:1990904">
    <property type="term" value="C:ribonucleoprotein complex"/>
    <property type="evidence" value="ECO:0007669"/>
    <property type="project" value="UniProtKB-KW"/>
</dbReference>
<comment type="similarity">
    <text evidence="1 4">Belongs to the bacterial ribosomal protein bL36 family.</text>
</comment>
<dbReference type="PANTHER" id="PTHR18804:SF16">
    <property type="entry name" value="RIBOSOMAL PROTEIN"/>
    <property type="match status" value="1"/>
</dbReference>
<name>A0A428QFN8_9HYPO</name>
<dbReference type="InterPro" id="IPR000473">
    <property type="entry name" value="Ribosomal_bL36"/>
</dbReference>
<dbReference type="PANTHER" id="PTHR18804">
    <property type="entry name" value="RIBOSOMAL PROTEIN"/>
    <property type="match status" value="1"/>
</dbReference>
<dbReference type="AlphaFoldDB" id="A0A428QFN8"/>
<dbReference type="OrthoDB" id="5428138at2759"/>
<sequence length="909" mass="102891">MARRKRKGGSNLEADASRTLSTHPDLIQQCKMTCWQRTNSGGSSSKSTDQSIIPYNATVSMQRLKKNGFHEKVSSASVHAEINRWYATKDDSVKYREGNFPSFGKYVDSKELVEAVNVARLELDQIQHPIRGLFAGLTIPGQILGQQLAISGLPNLVNFAKAYPVGWGGLSQGMAVFDLSIGAFRGLPSGYVFLDLSPKVSFQEFIHHPDFKLMREREREATHNALTTITTAHRECGGASTPFWTQTARTQDEDQVNFRDVDISGLDDEELLVHYKALFLKATEVWYGMLLGEKLVEKIKSIPDVRDIHERVLSLVEPTPSGEYSMSRQVGLGSTFTSLVGIFNRSRTLRVLHFHATPLLDRRLVAIIIRSCPNLKMLGIYDCPDLHFGDSICLLDLIHEINSSRAPGQTRIEAFDFYPRYNTGSLLNKTKPENDASAYGLCWKQVRIDAQQRGVFAILLQVVLKAKRMNLKLLLDKKSAFMRYLSRLPFPPLQILGFLDGLYRYLDLMAVRSNDKNALNQALYDVLRSVRTGLESLDKDWPRFYLEEMGKEMMFCSSCGYEYLQDFFAESARRAQVHTRICAACTLRLWLDEESDNGKRDAKEIWDPYFSDWQRTDFNQDAPLHQHGHDLVKLRSTETQRPLPPPVQIGPNGQPIRPRYIEPLMRDNKVHHDSLQNLPKFIELFNESNFQVAMHNARVIDARKATDALLRSFYPHDKNGIPAYKNVAQDLNSQGAAKTPKEMCISSHNFESAALFFETLQNKTFQEQKSYRNSNRYNPTGFCFSSSKPRLNPDGQDKSLESSNRPTTMASLFRTFSLSTRSLSSSNVLGAFATRANWSMGALPSLFASPSAAALGGGLMQQTRGMKVHSSVKKRCEHCKVVRRKAGKRHNGYLYIICKANPRHKQRQG</sequence>
<proteinExistence type="inferred from homology"/>
<evidence type="ECO:0000256" key="1">
    <source>
        <dbReference type="ARBA" id="ARBA00007645"/>
    </source>
</evidence>
<keyword evidence="7" id="KW-1185">Reference proteome</keyword>
<evidence type="ECO:0000256" key="5">
    <source>
        <dbReference type="SAM" id="MobiDB-lite"/>
    </source>
</evidence>
<dbReference type="GO" id="GO:0006412">
    <property type="term" value="P:translation"/>
    <property type="evidence" value="ECO:0007669"/>
    <property type="project" value="InterPro"/>
</dbReference>
<dbReference type="InterPro" id="IPR052010">
    <property type="entry name" value="Ribosomal_LSU_bL36"/>
</dbReference>
<dbReference type="GO" id="GO:0005840">
    <property type="term" value="C:ribosome"/>
    <property type="evidence" value="ECO:0007669"/>
    <property type="project" value="UniProtKB-KW"/>
</dbReference>
<gene>
    <name evidence="6" type="ORF">CEP54_004906</name>
</gene>
<dbReference type="SUPFAM" id="SSF57840">
    <property type="entry name" value="Ribosomal protein L36"/>
    <property type="match status" value="1"/>
</dbReference>
<dbReference type="STRING" id="1325734.A0A428QFN8"/>
<dbReference type="Proteomes" id="UP000288168">
    <property type="component" value="Unassembled WGS sequence"/>
</dbReference>
<dbReference type="NCBIfam" id="TIGR01022">
    <property type="entry name" value="rpmJ_bact"/>
    <property type="match status" value="1"/>
</dbReference>
<evidence type="ECO:0000256" key="3">
    <source>
        <dbReference type="ARBA" id="ARBA00023274"/>
    </source>
</evidence>
<keyword evidence="2 4" id="KW-0689">Ribosomal protein</keyword>
<reference evidence="6 7" key="1">
    <citation type="submission" date="2017-06" db="EMBL/GenBank/DDBJ databases">
        <title>Comparative genomic analysis of Ambrosia Fusariam Clade fungi.</title>
        <authorList>
            <person name="Stajich J.E."/>
            <person name="Carrillo J."/>
            <person name="Kijimoto T."/>
            <person name="Eskalen A."/>
            <person name="O'Donnell K."/>
            <person name="Kasson M."/>
        </authorList>
    </citation>
    <scope>NUCLEOTIDE SEQUENCE [LARGE SCALE GENOMIC DNA]</scope>
    <source>
        <strain evidence="6 7">NRRL62584</strain>
    </source>
</reference>
<evidence type="ECO:0000256" key="2">
    <source>
        <dbReference type="ARBA" id="ARBA00022980"/>
    </source>
</evidence>
<comment type="caution">
    <text evidence="6">The sequence shown here is derived from an EMBL/GenBank/DDBJ whole genome shotgun (WGS) entry which is preliminary data.</text>
</comment>